<dbReference type="Proteomes" id="UP000224460">
    <property type="component" value="Unassembled WGS sequence"/>
</dbReference>
<sequence>MLWKRVMTYGFRILFVLSGIYELVVGDFGKGGLLFASLLLTFVPEIFTKLLQVRVTPGAIMSYQLFIFCSQWLGTYLRCYDIFFWWDILLHFTSGILLDYVGLLVLMCLDREQLLIKHKKWLLIVLFMSLLSLAGAGIWEIFEFTSDSLLGTRTQLGSLQDTMEDIVYGTLGAALYSMYMYLAIHKGKRTAIETLQMYNEKEV</sequence>
<proteinExistence type="predicted"/>
<evidence type="ECO:0000313" key="2">
    <source>
        <dbReference type="Proteomes" id="UP000224460"/>
    </source>
</evidence>
<comment type="caution">
    <text evidence="1">The sequence shown here is derived from an EMBL/GenBank/DDBJ whole genome shotgun (WGS) entry which is preliminary data.</text>
</comment>
<keyword evidence="2" id="KW-1185">Reference proteome</keyword>
<gene>
    <name evidence="1" type="ORF">CS063_03905</name>
</gene>
<accession>A0AC61DEH6</accession>
<evidence type="ECO:0000313" key="1">
    <source>
        <dbReference type="EMBL" id="PHV71714.1"/>
    </source>
</evidence>
<protein>
    <submittedName>
        <fullName evidence="1">Uncharacterized protein</fullName>
    </submittedName>
</protein>
<organism evidence="1 2">
    <name type="scientific">Sporanaerobium hydrogeniformans</name>
    <dbReference type="NCBI Taxonomy" id="3072179"/>
    <lineage>
        <taxon>Bacteria</taxon>
        <taxon>Bacillati</taxon>
        <taxon>Bacillota</taxon>
        <taxon>Clostridia</taxon>
        <taxon>Lachnospirales</taxon>
        <taxon>Lachnospiraceae</taxon>
        <taxon>Sporanaerobium</taxon>
    </lineage>
</organism>
<dbReference type="EMBL" id="PEDL01000002">
    <property type="protein sequence ID" value="PHV71714.1"/>
    <property type="molecule type" value="Genomic_DNA"/>
</dbReference>
<reference evidence="1" key="1">
    <citation type="submission" date="2017-10" db="EMBL/GenBank/DDBJ databases">
        <title>Genome sequence of cellulolytic Lachnospiraceae bacterium XHS1971 isolated from hotspring sediment.</title>
        <authorList>
            <person name="Vasudevan G."/>
            <person name="Joshi A.J."/>
            <person name="Hivarkar S."/>
            <person name="Lanjekar V.B."/>
            <person name="Dhakephalkar P.K."/>
            <person name="Dagar S."/>
        </authorList>
    </citation>
    <scope>NUCLEOTIDE SEQUENCE</scope>
    <source>
        <strain evidence="1">XHS1971</strain>
    </source>
</reference>
<name>A0AC61DEH6_9FIRM</name>